<keyword evidence="1" id="KW-0472">Membrane</keyword>
<organism evidence="2 3">
    <name type="scientific">Alistipes finegoldii</name>
    <dbReference type="NCBI Taxonomy" id="214856"/>
    <lineage>
        <taxon>Bacteria</taxon>
        <taxon>Pseudomonadati</taxon>
        <taxon>Bacteroidota</taxon>
        <taxon>Bacteroidia</taxon>
        <taxon>Bacteroidales</taxon>
        <taxon>Rikenellaceae</taxon>
        <taxon>Alistipes</taxon>
    </lineage>
</organism>
<feature type="transmembrane region" description="Helical" evidence="1">
    <location>
        <begin position="12"/>
        <end position="30"/>
    </location>
</feature>
<reference evidence="2" key="1">
    <citation type="submission" date="2022-01" db="EMBL/GenBank/DDBJ databases">
        <title>Novel bile acid biosynthetic pathways are enriched in the microbiome of centenarians.</title>
        <authorList>
            <person name="Sato Y."/>
            <person name="Atarashi K."/>
            <person name="Plichta R.D."/>
            <person name="Arai Y."/>
            <person name="Sasajima S."/>
            <person name="Kearney M.S."/>
            <person name="Suda W."/>
            <person name="Takeshita K."/>
            <person name="Sasaki T."/>
            <person name="Okamoto S."/>
            <person name="Skelly N.A."/>
            <person name="Okamura Y."/>
            <person name="Vlamakis H."/>
            <person name="Li Y."/>
            <person name="Tanoue T."/>
            <person name="Takei H."/>
            <person name="Nittono H."/>
            <person name="Narushima S."/>
            <person name="Irie J."/>
            <person name="Itoh H."/>
            <person name="Moriya K."/>
            <person name="Sugiura Y."/>
            <person name="Suematsu M."/>
            <person name="Moritoki N."/>
            <person name="Shibata S."/>
            <person name="Littman R.D."/>
            <person name="Fischbach A.M."/>
            <person name="Uwamino Y."/>
            <person name="Inoue T."/>
            <person name="Honda A."/>
            <person name="Hattori M."/>
            <person name="Murai T."/>
            <person name="Xavier J.R."/>
            <person name="Hirose N."/>
            <person name="Honda K."/>
        </authorList>
    </citation>
    <scope>NUCLEOTIDE SEQUENCE</scope>
    <source>
        <strain evidence="2">CE91-St16</strain>
    </source>
</reference>
<dbReference type="InterPro" id="IPR027890">
    <property type="entry name" value="DUF4491"/>
</dbReference>
<dbReference type="Pfam" id="PF14898">
    <property type="entry name" value="DUF4491"/>
    <property type="match status" value="1"/>
</dbReference>
<proteinExistence type="predicted"/>
<keyword evidence="1" id="KW-1133">Transmembrane helix</keyword>
<evidence type="ECO:0000256" key="1">
    <source>
        <dbReference type="SAM" id="Phobius"/>
    </source>
</evidence>
<comment type="caution">
    <text evidence="2">The sequence shown here is derived from an EMBL/GenBank/DDBJ whole genome shotgun (WGS) entry which is preliminary data.</text>
</comment>
<sequence length="103" mass="11727">MMEFLTEYNLTGLLIGVATFLIIGLFHPFVIKGEYYFGVRCWWFFLLMGVAAIAASVAVRHILWSTLLAVWGASSLWSIGELFEQRGRVAKGWFPANPNRKKK</sequence>
<name>A0AA37P449_9BACT</name>
<accession>A0AA37P449</accession>
<feature type="transmembrane region" description="Helical" evidence="1">
    <location>
        <begin position="37"/>
        <end position="56"/>
    </location>
</feature>
<keyword evidence="1" id="KW-0812">Transmembrane</keyword>
<dbReference type="AlphaFoldDB" id="A0AA37P449"/>
<evidence type="ECO:0000313" key="3">
    <source>
        <dbReference type="Proteomes" id="UP001055105"/>
    </source>
</evidence>
<evidence type="ECO:0000313" key="2">
    <source>
        <dbReference type="EMBL" id="GKI19388.1"/>
    </source>
</evidence>
<dbReference type="Proteomes" id="UP001055105">
    <property type="component" value="Unassembled WGS sequence"/>
</dbReference>
<dbReference type="EMBL" id="BQOL01000001">
    <property type="protein sequence ID" value="GKI19388.1"/>
    <property type="molecule type" value="Genomic_DNA"/>
</dbReference>
<protein>
    <submittedName>
        <fullName evidence="2">DUF4491 domain-containing protein</fullName>
    </submittedName>
</protein>
<gene>
    <name evidence="2" type="ORF">CE91St16_22960</name>
</gene>